<dbReference type="InterPro" id="IPR051534">
    <property type="entry name" value="CBASS_pafABC_assoc_protein"/>
</dbReference>
<dbReference type="GO" id="GO:0003677">
    <property type="term" value="F:DNA binding"/>
    <property type="evidence" value="ECO:0007669"/>
    <property type="project" value="UniProtKB-KW"/>
</dbReference>
<evidence type="ECO:0000313" key="5">
    <source>
        <dbReference type="Proteomes" id="UP000247476"/>
    </source>
</evidence>
<dbReference type="InterPro" id="IPR036388">
    <property type="entry name" value="WH-like_DNA-bd_sf"/>
</dbReference>
<proteinExistence type="predicted"/>
<gene>
    <name evidence="4" type="ORF">DLM86_15465</name>
</gene>
<dbReference type="PIRSF" id="PIRSF016838">
    <property type="entry name" value="PafC"/>
    <property type="match status" value="1"/>
</dbReference>
<dbReference type="SUPFAM" id="SSF46785">
    <property type="entry name" value="Winged helix' DNA-binding domain"/>
    <property type="match status" value="1"/>
</dbReference>
<feature type="domain" description="Helix-turn-helix type 11" evidence="1">
    <location>
        <begin position="11"/>
        <end position="63"/>
    </location>
</feature>
<dbReference type="PANTHER" id="PTHR34580">
    <property type="match status" value="1"/>
</dbReference>
<feature type="domain" description="WCX" evidence="3">
    <location>
        <begin position="233"/>
        <end position="310"/>
    </location>
</feature>
<comment type="caution">
    <text evidence="4">The sequence shown here is derived from an EMBL/GenBank/DDBJ whole genome shotgun (WGS) entry which is preliminary data.</text>
</comment>
<dbReference type="Proteomes" id="UP000247476">
    <property type="component" value="Unassembled WGS sequence"/>
</dbReference>
<keyword evidence="4" id="KW-0238">DNA-binding</keyword>
<dbReference type="AlphaFoldDB" id="A0A2V5K3Y7"/>
<name>A0A2V5K3Y7_9BACL</name>
<dbReference type="InterPro" id="IPR057727">
    <property type="entry name" value="WCX_dom"/>
</dbReference>
<sequence>MVMSKTKMLFDLILYVNARRQFTAQDVATEFQISLRTAHRYLSELGEMGVPLYTEPGRSGGYRVLNNRVLPPVLFDENEAFAIFFAFQSLKHYRSLPFDIDIESVSRKLYAGLPLDTRKRIDRLDAVLSFWNKKRTVPSPYLKEIIEAAAEKQVVYIEYRSKTGLTSREAAPIGIYAYGGFWYMPAFDIAHNTVKLFRTDRIAAFNRSERTYSPSVTLNDWLLSRTGQEPETPVRLYVELTGEGIRQCRSEPWLEPDIVTDDQGRGHIDTVIDRTEIEFVSHYFFRLGTAAKVIEPREAVSRIRVLSRELLKHYNY</sequence>
<dbReference type="PROSITE" id="PS52050">
    <property type="entry name" value="WYL"/>
    <property type="match status" value="1"/>
</dbReference>
<accession>A0A2V5K3Y7</accession>
<dbReference type="InterPro" id="IPR028349">
    <property type="entry name" value="PafC-like"/>
</dbReference>
<dbReference type="InterPro" id="IPR013196">
    <property type="entry name" value="HTH_11"/>
</dbReference>
<dbReference type="Pfam" id="PF25583">
    <property type="entry name" value="WCX"/>
    <property type="match status" value="1"/>
</dbReference>
<organism evidence="4 5">
    <name type="scientific">Paenibacillus flagellatus</name>
    <dbReference type="NCBI Taxonomy" id="2211139"/>
    <lineage>
        <taxon>Bacteria</taxon>
        <taxon>Bacillati</taxon>
        <taxon>Bacillota</taxon>
        <taxon>Bacilli</taxon>
        <taxon>Bacillales</taxon>
        <taxon>Paenibacillaceae</taxon>
        <taxon>Paenibacillus</taxon>
    </lineage>
</organism>
<feature type="domain" description="WYL" evidence="2">
    <location>
        <begin position="141"/>
        <end position="204"/>
    </location>
</feature>
<keyword evidence="5" id="KW-1185">Reference proteome</keyword>
<dbReference type="OrthoDB" id="9815009at2"/>
<evidence type="ECO:0000259" key="1">
    <source>
        <dbReference type="Pfam" id="PF08279"/>
    </source>
</evidence>
<evidence type="ECO:0000259" key="2">
    <source>
        <dbReference type="Pfam" id="PF13280"/>
    </source>
</evidence>
<dbReference type="Gene3D" id="1.10.10.10">
    <property type="entry name" value="Winged helix-like DNA-binding domain superfamily/Winged helix DNA-binding domain"/>
    <property type="match status" value="1"/>
</dbReference>
<dbReference type="PANTHER" id="PTHR34580:SF9">
    <property type="entry name" value="SLL5097 PROTEIN"/>
    <property type="match status" value="1"/>
</dbReference>
<evidence type="ECO:0000313" key="4">
    <source>
        <dbReference type="EMBL" id="PYI53951.1"/>
    </source>
</evidence>
<dbReference type="EMBL" id="QJVJ01000006">
    <property type="protein sequence ID" value="PYI53951.1"/>
    <property type="molecule type" value="Genomic_DNA"/>
</dbReference>
<dbReference type="Pfam" id="PF13280">
    <property type="entry name" value="WYL"/>
    <property type="match status" value="1"/>
</dbReference>
<protein>
    <submittedName>
        <fullName evidence="4">DNA-binding transcriptional regulator</fullName>
    </submittedName>
</protein>
<dbReference type="InterPro" id="IPR036390">
    <property type="entry name" value="WH_DNA-bd_sf"/>
</dbReference>
<dbReference type="InterPro" id="IPR026881">
    <property type="entry name" value="WYL_dom"/>
</dbReference>
<reference evidence="4 5" key="1">
    <citation type="submission" date="2018-05" db="EMBL/GenBank/DDBJ databases">
        <title>Paenibacillus flagellatus sp. nov., isolated from selenium mineral soil.</title>
        <authorList>
            <person name="Dai X."/>
        </authorList>
    </citation>
    <scope>NUCLEOTIDE SEQUENCE [LARGE SCALE GENOMIC DNA]</scope>
    <source>
        <strain evidence="4 5">DXL2</strain>
    </source>
</reference>
<dbReference type="Pfam" id="PF08279">
    <property type="entry name" value="HTH_11"/>
    <property type="match status" value="1"/>
</dbReference>
<evidence type="ECO:0000259" key="3">
    <source>
        <dbReference type="Pfam" id="PF25583"/>
    </source>
</evidence>